<keyword evidence="2" id="KW-1185">Reference proteome</keyword>
<dbReference type="EMBL" id="SDMP01000009">
    <property type="protein sequence ID" value="RYR39691.1"/>
    <property type="molecule type" value="Genomic_DNA"/>
</dbReference>
<reference evidence="1 2" key="1">
    <citation type="submission" date="2019-01" db="EMBL/GenBank/DDBJ databases">
        <title>Sequencing of cultivated peanut Arachis hypogaea provides insights into genome evolution and oil improvement.</title>
        <authorList>
            <person name="Chen X."/>
        </authorList>
    </citation>
    <scope>NUCLEOTIDE SEQUENCE [LARGE SCALE GENOMIC DNA]</scope>
    <source>
        <strain evidence="2">cv. Fuhuasheng</strain>
        <tissue evidence="1">Leaves</tissue>
    </source>
</reference>
<dbReference type="STRING" id="3818.A0A445BM03"/>
<evidence type="ECO:0000313" key="1">
    <source>
        <dbReference type="EMBL" id="RYR39691.1"/>
    </source>
</evidence>
<dbReference type="PANTHER" id="PTHR48237">
    <property type="entry name" value="GAMMA-TUBULIN COMPLEX COMPONENT"/>
    <property type="match status" value="1"/>
</dbReference>
<comment type="caution">
    <text evidence="1">The sequence shown here is derived from an EMBL/GenBank/DDBJ whole genome shotgun (WGS) entry which is preliminary data.</text>
</comment>
<evidence type="ECO:0000313" key="2">
    <source>
        <dbReference type="Proteomes" id="UP000289738"/>
    </source>
</evidence>
<proteinExistence type="predicted"/>
<dbReference type="Proteomes" id="UP000289738">
    <property type="component" value="Chromosome A09"/>
</dbReference>
<gene>
    <name evidence="1" type="ORF">Ahy_A09g045271</name>
</gene>
<sequence length="367" mass="39840">MLAPLRLPPSPCLEPRPSLLAWHLVPILSGFSVRGLEQLAVEVNQEAIADNNASGNNNLFVNPPISNDLTTTHRPQRPTLTRTSQQLGSVTLLSASCGGSCVAAFLASSRRLSQAEAEAASNSPLVRTSSSFLHFGLAIAACSLVSSLKPCVTHTQVSANPKPPHGSALPPATFCFCSASLQPFWPCSASGMRLHHSVYQSLLSLSSEHLMGGLRTMVRGGKDSRLEVESLIWLCSLSELEIDMLISLKLLIFQRAKTVGYADLAKKFNLKIIRAIAVVLMEHLKEELKDLLLVADTDKSAPFLDACKLLKCYKEGTTTIEELITDIGTDIQAYVKRFIEMDNRVGTIMRTGCSDCDIGQARYLMDG</sequence>
<protein>
    <submittedName>
        <fullName evidence="1">Uncharacterized protein</fullName>
    </submittedName>
</protein>
<accession>A0A445BM03</accession>
<name>A0A445BM03_ARAHY</name>
<dbReference type="PANTHER" id="PTHR48237:SF1">
    <property type="entry name" value="SPC97_SPC98 FAMILY OF SPINDLE POLE BODY (SBP) COMPONENT"/>
    <property type="match status" value="1"/>
</dbReference>
<organism evidence="1 2">
    <name type="scientific">Arachis hypogaea</name>
    <name type="common">Peanut</name>
    <dbReference type="NCBI Taxonomy" id="3818"/>
    <lineage>
        <taxon>Eukaryota</taxon>
        <taxon>Viridiplantae</taxon>
        <taxon>Streptophyta</taxon>
        <taxon>Embryophyta</taxon>
        <taxon>Tracheophyta</taxon>
        <taxon>Spermatophyta</taxon>
        <taxon>Magnoliopsida</taxon>
        <taxon>eudicotyledons</taxon>
        <taxon>Gunneridae</taxon>
        <taxon>Pentapetalae</taxon>
        <taxon>rosids</taxon>
        <taxon>fabids</taxon>
        <taxon>Fabales</taxon>
        <taxon>Fabaceae</taxon>
        <taxon>Papilionoideae</taxon>
        <taxon>50 kb inversion clade</taxon>
        <taxon>dalbergioids sensu lato</taxon>
        <taxon>Dalbergieae</taxon>
        <taxon>Pterocarpus clade</taxon>
        <taxon>Arachis</taxon>
    </lineage>
</organism>
<dbReference type="AlphaFoldDB" id="A0A445BM03"/>